<keyword evidence="4" id="KW-1185">Reference proteome</keyword>
<reference evidence="3 4" key="1">
    <citation type="submission" date="2020-08" db="EMBL/GenBank/DDBJ databases">
        <title>Genomic Encyclopedia of Type Strains, Phase III (KMG-III): the genomes of soil and plant-associated and newly described type strains.</title>
        <authorList>
            <person name="Whitman W."/>
        </authorList>
    </citation>
    <scope>NUCLEOTIDE SEQUENCE [LARGE SCALE GENOMIC DNA]</scope>
    <source>
        <strain evidence="3 4">CECT 7282</strain>
    </source>
</reference>
<feature type="transmembrane region" description="Helical" evidence="2">
    <location>
        <begin position="110"/>
        <end position="130"/>
    </location>
</feature>
<keyword evidence="2" id="KW-0812">Transmembrane</keyword>
<feature type="transmembrane region" description="Helical" evidence="2">
    <location>
        <begin position="64"/>
        <end position="89"/>
    </location>
</feature>
<feature type="transmembrane region" description="Helical" evidence="2">
    <location>
        <begin position="142"/>
        <end position="162"/>
    </location>
</feature>
<keyword evidence="2" id="KW-1133">Transmembrane helix</keyword>
<evidence type="ECO:0000256" key="1">
    <source>
        <dbReference type="SAM" id="MobiDB-lite"/>
    </source>
</evidence>
<dbReference type="AlphaFoldDB" id="A0A839V359"/>
<evidence type="ECO:0000256" key="2">
    <source>
        <dbReference type="SAM" id="Phobius"/>
    </source>
</evidence>
<dbReference type="Pfam" id="PF10011">
    <property type="entry name" value="DUF2254"/>
    <property type="match status" value="1"/>
</dbReference>
<evidence type="ECO:0000313" key="3">
    <source>
        <dbReference type="EMBL" id="MBB3189591.1"/>
    </source>
</evidence>
<comment type="caution">
    <text evidence="3">The sequence shown here is derived from an EMBL/GenBank/DDBJ whole genome shotgun (WGS) entry which is preliminary data.</text>
</comment>
<gene>
    <name evidence="3" type="ORF">FHR94_000815</name>
</gene>
<keyword evidence="2" id="KW-0472">Membrane</keyword>
<proteinExistence type="predicted"/>
<name>A0A839V359_9GAMM</name>
<dbReference type="InterPro" id="IPR018723">
    <property type="entry name" value="DUF2254_membrane"/>
</dbReference>
<evidence type="ECO:0000313" key="4">
    <source>
        <dbReference type="Proteomes" id="UP000547614"/>
    </source>
</evidence>
<protein>
    <submittedName>
        <fullName evidence="3">Putative membrane protein</fullName>
    </submittedName>
</protein>
<accession>A0A839V359</accession>
<feature type="region of interest" description="Disordered" evidence="1">
    <location>
        <begin position="433"/>
        <end position="455"/>
    </location>
</feature>
<dbReference type="Proteomes" id="UP000547614">
    <property type="component" value="Unassembled WGS sequence"/>
</dbReference>
<sequence length="455" mass="50281">MRVLLSWPIRLFKAYRQSIAYLPSVLAVAYGLLGLSALLLPISNEHLPTPVTALGLEAPGNTRSLLAALLGGMISLMVFSFSMVMSVLSQAGGQFSHKLVFGLISERPHQWVLGHYLGTILFILMLLIVPDVASGETAWRSLAIYLACAMVVHCLGLFVYFIHNASESIQIDAVASGLHRTTLAALRVLQERQRDAAWRFLPTVVPTGHPRHVVHARRAGYLQNADLPALAKLAAQGDGIVHLHFRFGDYVVEGLPILSLEAETPPGETWCDEVRATLTYVEGESITEHHVYGLTQLMEVAIKALSPGVNDPGTARLCIHRLTDLLARQLQWQPSNTLLDQSGTRRVTWPLERFDDLLYRLFHPILHYGRQDVSIGLGLLKALKTLSLFAKGEDLETLQAHAERVIETLARTAHHPLDRRFIASRLTAGTHRLDLPLQLPTPEGQARGRGGERTQ</sequence>
<organism evidence="3 4">
    <name type="scientific">Halomonas cerina</name>
    <dbReference type="NCBI Taxonomy" id="447424"/>
    <lineage>
        <taxon>Bacteria</taxon>
        <taxon>Pseudomonadati</taxon>
        <taxon>Pseudomonadota</taxon>
        <taxon>Gammaproteobacteria</taxon>
        <taxon>Oceanospirillales</taxon>
        <taxon>Halomonadaceae</taxon>
        <taxon>Halomonas</taxon>
    </lineage>
</organism>
<dbReference type="RefSeq" id="WP_183324338.1">
    <property type="nucleotide sequence ID" value="NZ_JACHXP010000003.1"/>
</dbReference>
<dbReference type="EMBL" id="JACHXP010000003">
    <property type="protein sequence ID" value="MBB3189591.1"/>
    <property type="molecule type" value="Genomic_DNA"/>
</dbReference>
<feature type="transmembrane region" description="Helical" evidence="2">
    <location>
        <begin position="21"/>
        <end position="44"/>
    </location>
</feature>